<keyword evidence="1" id="KW-0812">Transmembrane</keyword>
<dbReference type="AlphaFoldDB" id="A0A1H0XII5"/>
<accession>A0A1H0XII5</accession>
<reference evidence="4" key="1">
    <citation type="submission" date="2016-10" db="EMBL/GenBank/DDBJ databases">
        <authorList>
            <person name="Varghese N."/>
            <person name="Submissions S."/>
        </authorList>
    </citation>
    <scope>NUCLEOTIDE SEQUENCE [LARGE SCALE GENOMIC DNA]</scope>
    <source>
        <strain evidence="4">MPL-11</strain>
    </source>
</reference>
<evidence type="ECO:0000313" key="3">
    <source>
        <dbReference type="EMBL" id="SDQ02645.1"/>
    </source>
</evidence>
<gene>
    <name evidence="3" type="ORF">SAMN04487752_0161</name>
</gene>
<keyword evidence="4" id="KW-1185">Reference proteome</keyword>
<evidence type="ECO:0000259" key="2">
    <source>
        <dbReference type="Pfam" id="PF20016"/>
    </source>
</evidence>
<keyword evidence="1" id="KW-0472">Membrane</keyword>
<sequence length="278" mass="32760">MTIKINIFDKMIREIYGKFISIIVTILTLLLIFFEIPEDIKVCLALMFVSFLLVVYFFIWVCANKKTNIKLNIEGSKVEIRTGNLFEQSGLKVIPFNEYFDTQVDDRIISKKSLNGQYVVREYQNPKVLNRIIKNDVDLNISDNIIEKHIEREGNNIKYKLGSSIVINEYVLTAFTRFTNKNKAELTMYEYLNFLLYFWDEINKIYAQKDVSVPIFGSGITRFKNGFEDINDDELLSIMLWTFKISKHKFKHPAKLSIIIQKEKISRINIFKMKEIEK</sequence>
<name>A0A1H0XII5_9LACT</name>
<dbReference type="InterPro" id="IPR045535">
    <property type="entry name" value="ThsA_Macro"/>
</dbReference>
<feature type="transmembrane region" description="Helical" evidence="1">
    <location>
        <begin position="15"/>
        <end position="36"/>
    </location>
</feature>
<dbReference type="Proteomes" id="UP000199481">
    <property type="component" value="Unassembled WGS sequence"/>
</dbReference>
<proteinExistence type="predicted"/>
<feature type="domain" description="Thoeris protein ThsA Macro" evidence="2">
    <location>
        <begin position="78"/>
        <end position="261"/>
    </location>
</feature>
<protein>
    <recommendedName>
        <fullName evidence="2">Thoeris protein ThsA Macro domain-containing protein</fullName>
    </recommendedName>
</protein>
<feature type="transmembrane region" description="Helical" evidence="1">
    <location>
        <begin position="42"/>
        <end position="63"/>
    </location>
</feature>
<dbReference type="RefSeq" id="WP_324199221.1">
    <property type="nucleotide sequence ID" value="NZ_FNJW01000003.1"/>
</dbReference>
<evidence type="ECO:0000256" key="1">
    <source>
        <dbReference type="SAM" id="Phobius"/>
    </source>
</evidence>
<evidence type="ECO:0000313" key="4">
    <source>
        <dbReference type="Proteomes" id="UP000199481"/>
    </source>
</evidence>
<organism evidence="3 4">
    <name type="scientific">Carnobacterium viridans</name>
    <dbReference type="NCBI Taxonomy" id="174587"/>
    <lineage>
        <taxon>Bacteria</taxon>
        <taxon>Bacillati</taxon>
        <taxon>Bacillota</taxon>
        <taxon>Bacilli</taxon>
        <taxon>Lactobacillales</taxon>
        <taxon>Carnobacteriaceae</taxon>
        <taxon>Carnobacterium</taxon>
    </lineage>
</organism>
<dbReference type="EMBL" id="FNJW01000003">
    <property type="protein sequence ID" value="SDQ02645.1"/>
    <property type="molecule type" value="Genomic_DNA"/>
</dbReference>
<keyword evidence="1" id="KW-1133">Transmembrane helix</keyword>
<dbReference type="Pfam" id="PF20016">
    <property type="entry name" value="ThsA_Macro"/>
    <property type="match status" value="1"/>
</dbReference>